<dbReference type="RefSeq" id="WP_246453464.1">
    <property type="nucleotide sequence ID" value="NZ_JACHLD010000003.1"/>
</dbReference>
<name>A0A7W7IWY9_9FLAO</name>
<accession>A0A7W7IWY9</accession>
<dbReference type="EMBL" id="JACHLD010000003">
    <property type="protein sequence ID" value="MBB4802121.1"/>
    <property type="molecule type" value="Genomic_DNA"/>
</dbReference>
<gene>
    <name evidence="1" type="ORF">HNP37_002194</name>
</gene>
<dbReference type="Proteomes" id="UP000561681">
    <property type="component" value="Unassembled WGS sequence"/>
</dbReference>
<dbReference type="AlphaFoldDB" id="A0A7W7IWY9"/>
<keyword evidence="2" id="KW-1185">Reference proteome</keyword>
<evidence type="ECO:0000313" key="2">
    <source>
        <dbReference type="Proteomes" id="UP000561681"/>
    </source>
</evidence>
<sequence length="131" mass="15259">MDQVPSDYADPALEWRQFYFNGECQIGSDFPQSAEKPDFSKDHIPRLLAGRKERTVKGKREVMIYVFKTTVETSEEVQALKMHLNSFIPNSQWNFDLEDCDNILRVSSTEVAAKQIIDFLDKFQFQCVELE</sequence>
<evidence type="ECO:0000313" key="1">
    <source>
        <dbReference type="EMBL" id="MBB4802121.1"/>
    </source>
</evidence>
<proteinExistence type="predicted"/>
<reference evidence="1 2" key="1">
    <citation type="submission" date="2020-08" db="EMBL/GenBank/DDBJ databases">
        <title>Functional genomics of gut bacteria from endangered species of beetles.</title>
        <authorList>
            <person name="Carlos-Shanley C."/>
        </authorList>
    </citation>
    <scope>NUCLEOTIDE SEQUENCE [LARGE SCALE GENOMIC DNA]</scope>
    <source>
        <strain evidence="1 2">S00142</strain>
    </source>
</reference>
<organism evidence="1 2">
    <name type="scientific">Flavobacterium nitrogenifigens</name>
    <dbReference type="NCBI Taxonomy" id="1617283"/>
    <lineage>
        <taxon>Bacteria</taxon>
        <taxon>Pseudomonadati</taxon>
        <taxon>Bacteroidota</taxon>
        <taxon>Flavobacteriia</taxon>
        <taxon>Flavobacteriales</taxon>
        <taxon>Flavobacteriaceae</taxon>
        <taxon>Flavobacterium</taxon>
    </lineage>
</organism>
<protein>
    <submittedName>
        <fullName evidence="1">Uncharacterized protein</fullName>
    </submittedName>
</protein>
<comment type="caution">
    <text evidence="1">The sequence shown here is derived from an EMBL/GenBank/DDBJ whole genome shotgun (WGS) entry which is preliminary data.</text>
</comment>